<accession>A0A383VAE9</accession>
<dbReference type="InterPro" id="IPR029058">
    <property type="entry name" value="AB_hydrolase_fold"/>
</dbReference>
<keyword evidence="4" id="KW-1185">Reference proteome</keyword>
<dbReference type="InterPro" id="IPR002921">
    <property type="entry name" value="Fungal_lipase-type"/>
</dbReference>
<evidence type="ECO:0000256" key="1">
    <source>
        <dbReference type="SAM" id="SignalP"/>
    </source>
</evidence>
<feature type="domain" description="Fungal lipase-type" evidence="2">
    <location>
        <begin position="161"/>
        <end position="300"/>
    </location>
</feature>
<dbReference type="STRING" id="3088.A0A383VAE9"/>
<dbReference type="Pfam" id="PF01764">
    <property type="entry name" value="Lipase_3"/>
    <property type="match status" value="1"/>
</dbReference>
<evidence type="ECO:0000259" key="2">
    <source>
        <dbReference type="Pfam" id="PF01764"/>
    </source>
</evidence>
<dbReference type="AlphaFoldDB" id="A0A383VAE9"/>
<dbReference type="GO" id="GO:0006629">
    <property type="term" value="P:lipid metabolic process"/>
    <property type="evidence" value="ECO:0007669"/>
    <property type="project" value="InterPro"/>
</dbReference>
<keyword evidence="1" id="KW-0732">Signal</keyword>
<feature type="chain" id="PRO_5016632632" description="Fungal lipase-type domain-containing protein" evidence="1">
    <location>
        <begin position="27"/>
        <end position="433"/>
    </location>
</feature>
<sequence>MHRSGLAVWLCLLVLVGTFGPIGTHASPSAAAAALGRRALLAPGSLDATSAACASLNSKQLLVNGYFNKADLSDMHNMLLMASLANDVYPWSKQYNIPLLDVADGLDKEQAARFERLFGEKYSQLGAASIQFLDFYETPHIPITGAAAHAVVLSTPSDVFVAIRGTADAGQVRITGHYYTEKWTIYNTTLDVYYAPYASFVGGLWPQLLPAVKRAIAATDSPSTANIYITGHSLGAASAYMAGLSLKEAGFRVSGVYAFDPYHVGYSCEAGQACWVSLYEQHLGDVTYSWWNNQDPIPQLLDFHFQGTPSGSRFGHVHADGRNWMRIVGDKCLSAHNNRLMEACPPEVDAADGAADGACPSKFGDHLPWKILMRIAHCALLQPQQQQQPPPANARLASRLQQQQRSKEGLRLSACSSSSVWNILLGLPPPGRK</sequence>
<proteinExistence type="predicted"/>
<dbReference type="Proteomes" id="UP000256970">
    <property type="component" value="Unassembled WGS sequence"/>
</dbReference>
<dbReference type="EMBL" id="FNXT01000210">
    <property type="protein sequence ID" value="SZX62171.1"/>
    <property type="molecule type" value="Genomic_DNA"/>
</dbReference>
<protein>
    <recommendedName>
        <fullName evidence="2">Fungal lipase-type domain-containing protein</fullName>
    </recommendedName>
</protein>
<evidence type="ECO:0000313" key="3">
    <source>
        <dbReference type="EMBL" id="SZX62171.1"/>
    </source>
</evidence>
<gene>
    <name evidence="3" type="ORF">BQ4739_LOCUS2777</name>
</gene>
<feature type="signal peptide" evidence="1">
    <location>
        <begin position="1"/>
        <end position="26"/>
    </location>
</feature>
<reference evidence="3 4" key="1">
    <citation type="submission" date="2016-10" db="EMBL/GenBank/DDBJ databases">
        <authorList>
            <person name="Cai Z."/>
        </authorList>
    </citation>
    <scope>NUCLEOTIDE SEQUENCE [LARGE SCALE GENOMIC DNA]</scope>
</reference>
<dbReference type="Gene3D" id="3.40.50.1820">
    <property type="entry name" value="alpha/beta hydrolase"/>
    <property type="match status" value="1"/>
</dbReference>
<evidence type="ECO:0000313" key="4">
    <source>
        <dbReference type="Proteomes" id="UP000256970"/>
    </source>
</evidence>
<organism evidence="3 4">
    <name type="scientific">Tetradesmus obliquus</name>
    <name type="common">Green alga</name>
    <name type="synonym">Acutodesmus obliquus</name>
    <dbReference type="NCBI Taxonomy" id="3088"/>
    <lineage>
        <taxon>Eukaryota</taxon>
        <taxon>Viridiplantae</taxon>
        <taxon>Chlorophyta</taxon>
        <taxon>core chlorophytes</taxon>
        <taxon>Chlorophyceae</taxon>
        <taxon>CS clade</taxon>
        <taxon>Sphaeropleales</taxon>
        <taxon>Scenedesmaceae</taxon>
        <taxon>Tetradesmus</taxon>
    </lineage>
</organism>
<dbReference type="SUPFAM" id="SSF53474">
    <property type="entry name" value="alpha/beta-Hydrolases"/>
    <property type="match status" value="1"/>
</dbReference>
<name>A0A383VAE9_TETOB</name>